<accession>A0A167KUP8</accession>
<evidence type="ECO:0000313" key="2">
    <source>
        <dbReference type="Proteomes" id="UP000076738"/>
    </source>
</evidence>
<name>A0A167KUP8_CALVF</name>
<keyword evidence="2" id="KW-1185">Reference proteome</keyword>
<proteinExistence type="predicted"/>
<dbReference type="EMBL" id="KV417291">
    <property type="protein sequence ID" value="KZO95028.1"/>
    <property type="molecule type" value="Genomic_DNA"/>
</dbReference>
<protein>
    <submittedName>
        <fullName evidence="1">Uncharacterized protein</fullName>
    </submittedName>
</protein>
<evidence type="ECO:0000313" key="1">
    <source>
        <dbReference type="EMBL" id="KZO95028.1"/>
    </source>
</evidence>
<dbReference type="AlphaFoldDB" id="A0A167KUP8"/>
<sequence>MKVECGNLFARVQSVAPPVFVVEVAHSRLEELIPCNLFSACSVARVLSSSCTRGEPLCCGTADKSCQQRICMDSFIFSSTSCTHVIPVYSQYSHSVQRKWLAMVSVREGCSVFCAYLVLIIGILANAWLPPEEGWHPDESPSTNLLFTQFIVGPMRIQDGRSSYFLISNGAYRVTRTSSDRGALGGYWSPGKQPRTPCCRLDFLPLSIRDVNSTPLSLYAFARAAYMPKTRSIFL</sequence>
<dbReference type="Proteomes" id="UP000076738">
    <property type="component" value="Unassembled WGS sequence"/>
</dbReference>
<gene>
    <name evidence="1" type="ORF">CALVIDRAFT_187297</name>
</gene>
<organism evidence="1 2">
    <name type="scientific">Calocera viscosa (strain TUFC12733)</name>
    <dbReference type="NCBI Taxonomy" id="1330018"/>
    <lineage>
        <taxon>Eukaryota</taxon>
        <taxon>Fungi</taxon>
        <taxon>Dikarya</taxon>
        <taxon>Basidiomycota</taxon>
        <taxon>Agaricomycotina</taxon>
        <taxon>Dacrymycetes</taxon>
        <taxon>Dacrymycetales</taxon>
        <taxon>Dacrymycetaceae</taxon>
        <taxon>Calocera</taxon>
    </lineage>
</organism>
<reference evidence="1 2" key="1">
    <citation type="journal article" date="2016" name="Mol. Biol. Evol.">
        <title>Comparative Genomics of Early-Diverging Mushroom-Forming Fungi Provides Insights into the Origins of Lignocellulose Decay Capabilities.</title>
        <authorList>
            <person name="Nagy L.G."/>
            <person name="Riley R."/>
            <person name="Tritt A."/>
            <person name="Adam C."/>
            <person name="Daum C."/>
            <person name="Floudas D."/>
            <person name="Sun H."/>
            <person name="Yadav J.S."/>
            <person name="Pangilinan J."/>
            <person name="Larsson K.H."/>
            <person name="Matsuura K."/>
            <person name="Barry K."/>
            <person name="Labutti K."/>
            <person name="Kuo R."/>
            <person name="Ohm R.A."/>
            <person name="Bhattacharya S.S."/>
            <person name="Shirouzu T."/>
            <person name="Yoshinaga Y."/>
            <person name="Martin F.M."/>
            <person name="Grigoriev I.V."/>
            <person name="Hibbett D.S."/>
        </authorList>
    </citation>
    <scope>NUCLEOTIDE SEQUENCE [LARGE SCALE GENOMIC DNA]</scope>
    <source>
        <strain evidence="1 2">TUFC12733</strain>
    </source>
</reference>